<keyword evidence="4" id="KW-0378">Hydrolase</keyword>
<reference evidence="4" key="1">
    <citation type="submission" date="2020-11" db="EMBL/GenBank/DDBJ databases">
        <authorList>
            <consortium name="DOE Joint Genome Institute"/>
            <person name="Ahrendt S."/>
            <person name="Riley R."/>
            <person name="Andreopoulos W."/>
            <person name="Labutti K."/>
            <person name="Pangilinan J."/>
            <person name="Ruiz-Duenas F.J."/>
            <person name="Barrasa J.M."/>
            <person name="Sanchez-Garcia M."/>
            <person name="Camarero S."/>
            <person name="Miyauchi S."/>
            <person name="Serrano A."/>
            <person name="Linde D."/>
            <person name="Babiker R."/>
            <person name="Drula E."/>
            <person name="Ayuso-Fernandez I."/>
            <person name="Pacheco R."/>
            <person name="Padilla G."/>
            <person name="Ferreira P."/>
            <person name="Barriuso J."/>
            <person name="Kellner H."/>
            <person name="Castanera R."/>
            <person name="Alfaro M."/>
            <person name="Ramirez L."/>
            <person name="Pisabarro A.G."/>
            <person name="Kuo A."/>
            <person name="Tritt A."/>
            <person name="Lipzen A."/>
            <person name="He G."/>
            <person name="Yan M."/>
            <person name="Ng V."/>
            <person name="Cullen D."/>
            <person name="Martin F."/>
            <person name="Rosso M.-N."/>
            <person name="Henrissat B."/>
            <person name="Hibbett D."/>
            <person name="Martinez A.T."/>
            <person name="Grigoriev I.V."/>
        </authorList>
    </citation>
    <scope>NUCLEOTIDE SEQUENCE</scope>
    <source>
        <strain evidence="4">AH 40177</strain>
    </source>
</reference>
<name>A0A9P5UDP8_9AGAR</name>
<feature type="region of interest" description="Disordered" evidence="2">
    <location>
        <begin position="1"/>
        <end position="26"/>
    </location>
</feature>
<evidence type="ECO:0000256" key="1">
    <source>
        <dbReference type="SAM" id="Coils"/>
    </source>
</evidence>
<dbReference type="SUPFAM" id="SSF52540">
    <property type="entry name" value="P-loop containing nucleoside triphosphate hydrolases"/>
    <property type="match status" value="1"/>
</dbReference>
<dbReference type="InterPro" id="IPR027417">
    <property type="entry name" value="P-loop_NTPase"/>
</dbReference>
<evidence type="ECO:0000259" key="3">
    <source>
        <dbReference type="Pfam" id="PF01926"/>
    </source>
</evidence>
<evidence type="ECO:0000313" key="5">
    <source>
        <dbReference type="Proteomes" id="UP000772434"/>
    </source>
</evidence>
<feature type="domain" description="G" evidence="3">
    <location>
        <begin position="56"/>
        <end position="136"/>
    </location>
</feature>
<protein>
    <submittedName>
        <fullName evidence="4">P-loop containing nucleoside triphosphate hydrolase protein</fullName>
    </submittedName>
</protein>
<feature type="compositionally biased region" description="Polar residues" evidence="2">
    <location>
        <begin position="7"/>
        <end position="25"/>
    </location>
</feature>
<dbReference type="GO" id="GO:0005525">
    <property type="term" value="F:GTP binding"/>
    <property type="evidence" value="ECO:0007669"/>
    <property type="project" value="InterPro"/>
</dbReference>
<dbReference type="EMBL" id="JADNRY010000009">
    <property type="protein sequence ID" value="KAF9075409.1"/>
    <property type="molecule type" value="Genomic_DNA"/>
</dbReference>
<dbReference type="CDD" id="cd00882">
    <property type="entry name" value="Ras_like_GTPase"/>
    <property type="match status" value="1"/>
</dbReference>
<dbReference type="OrthoDB" id="8954335at2759"/>
<feature type="coiled-coil region" evidence="1">
    <location>
        <begin position="268"/>
        <end position="322"/>
    </location>
</feature>
<accession>A0A9P5UDP8</accession>
<organism evidence="4 5">
    <name type="scientific">Rhodocollybia butyracea</name>
    <dbReference type="NCBI Taxonomy" id="206335"/>
    <lineage>
        <taxon>Eukaryota</taxon>
        <taxon>Fungi</taxon>
        <taxon>Dikarya</taxon>
        <taxon>Basidiomycota</taxon>
        <taxon>Agaricomycotina</taxon>
        <taxon>Agaricomycetes</taxon>
        <taxon>Agaricomycetidae</taxon>
        <taxon>Agaricales</taxon>
        <taxon>Marasmiineae</taxon>
        <taxon>Omphalotaceae</taxon>
        <taxon>Rhodocollybia</taxon>
    </lineage>
</organism>
<keyword evidence="1" id="KW-0175">Coiled coil</keyword>
<evidence type="ECO:0000256" key="2">
    <source>
        <dbReference type="SAM" id="MobiDB-lite"/>
    </source>
</evidence>
<dbReference type="GO" id="GO:0016787">
    <property type="term" value="F:hydrolase activity"/>
    <property type="evidence" value="ECO:0007669"/>
    <property type="project" value="UniProtKB-KW"/>
</dbReference>
<dbReference type="InterPro" id="IPR006073">
    <property type="entry name" value="GTP-bd"/>
</dbReference>
<dbReference type="Gene3D" id="3.40.50.300">
    <property type="entry name" value="P-loop containing nucleotide triphosphate hydrolases"/>
    <property type="match status" value="1"/>
</dbReference>
<evidence type="ECO:0000313" key="4">
    <source>
        <dbReference type="EMBL" id="KAF9075409.1"/>
    </source>
</evidence>
<gene>
    <name evidence="4" type="ORF">BDP27DRAFT_1286009</name>
</gene>
<comment type="caution">
    <text evidence="4">The sequence shown here is derived from an EMBL/GenBank/DDBJ whole genome shotgun (WGS) entry which is preliminary data.</text>
</comment>
<proteinExistence type="predicted"/>
<dbReference type="Pfam" id="PF01926">
    <property type="entry name" value="MMR_HSR1"/>
    <property type="match status" value="1"/>
</dbReference>
<dbReference type="Proteomes" id="UP000772434">
    <property type="component" value="Unassembled WGS sequence"/>
</dbReference>
<keyword evidence="5" id="KW-1185">Reference proteome</keyword>
<sequence>MLDDDQTSYSYSGSVDDTNDQSDYPRSQLRLGSILPAAVSQQMMMSSMRRENAALIAVMGSTGSGKTTFINKACDAGMEVGNNLESCTQTVQVSHAFKLGNRTVHLIDTPGFDDTNRSNAEILKEIALYLSESYRSDIRICGVIYFHRITDNRVSGTSKRNMKMFQELCGFNAMSNVIIVTNMWGNFADEKARREGEAREAQLGGMSIFLKQALDGGAKIFRHDNSTETARNIISTLLRNEPVTLLIQKEMVDEKKSLTESAAGSQLNHELREQIKKHEEEMREVLSEIAAKHKDERYEKELEEEARKLKELLNKVHMEKEKMATDFEKMKKEYKDRGGC</sequence>
<dbReference type="AlphaFoldDB" id="A0A9P5UDP8"/>
<dbReference type="PANTHER" id="PTHR18884">
    <property type="entry name" value="SEPTIN"/>
    <property type="match status" value="1"/>
</dbReference>